<comment type="similarity">
    <text evidence="2">Belongs to the binding-protein-dependent transport system permease family. FecCD subfamily.</text>
</comment>
<evidence type="ECO:0000256" key="2">
    <source>
        <dbReference type="ARBA" id="ARBA00007935"/>
    </source>
</evidence>
<keyword evidence="3" id="KW-0813">Transport</keyword>
<feature type="transmembrane region" description="Helical" evidence="8">
    <location>
        <begin position="160"/>
        <end position="184"/>
    </location>
</feature>
<organism evidence="9">
    <name type="scientific">bioreactor metagenome</name>
    <dbReference type="NCBI Taxonomy" id="1076179"/>
    <lineage>
        <taxon>unclassified sequences</taxon>
        <taxon>metagenomes</taxon>
        <taxon>ecological metagenomes</taxon>
    </lineage>
</organism>
<evidence type="ECO:0000256" key="3">
    <source>
        <dbReference type="ARBA" id="ARBA00022448"/>
    </source>
</evidence>
<protein>
    <submittedName>
        <fullName evidence="9">Putative ABC transporter permease protein</fullName>
    </submittedName>
</protein>
<dbReference type="InterPro" id="IPR037294">
    <property type="entry name" value="ABC_BtuC-like"/>
</dbReference>
<dbReference type="GO" id="GO:0033214">
    <property type="term" value="P:siderophore-iron import into cell"/>
    <property type="evidence" value="ECO:0007669"/>
    <property type="project" value="TreeGrafter"/>
</dbReference>
<evidence type="ECO:0000313" key="9">
    <source>
        <dbReference type="EMBL" id="MPL91611.1"/>
    </source>
</evidence>
<keyword evidence="7 8" id="KW-0472">Membrane</keyword>
<comment type="caution">
    <text evidence="9">The sequence shown here is derived from an EMBL/GenBank/DDBJ whole genome shotgun (WGS) entry which is preliminary data.</text>
</comment>
<dbReference type="PANTHER" id="PTHR30472">
    <property type="entry name" value="FERRIC ENTEROBACTIN TRANSPORT SYSTEM PERMEASE PROTEIN"/>
    <property type="match status" value="1"/>
</dbReference>
<evidence type="ECO:0000256" key="7">
    <source>
        <dbReference type="ARBA" id="ARBA00023136"/>
    </source>
</evidence>
<reference evidence="9" key="1">
    <citation type="submission" date="2019-08" db="EMBL/GenBank/DDBJ databases">
        <authorList>
            <person name="Kucharzyk K."/>
            <person name="Murdoch R.W."/>
            <person name="Higgins S."/>
            <person name="Loffler F."/>
        </authorList>
    </citation>
    <scope>NUCLEOTIDE SEQUENCE</scope>
</reference>
<evidence type="ECO:0000256" key="1">
    <source>
        <dbReference type="ARBA" id="ARBA00004651"/>
    </source>
</evidence>
<feature type="transmembrane region" description="Helical" evidence="8">
    <location>
        <begin position="104"/>
        <end position="125"/>
    </location>
</feature>
<evidence type="ECO:0000256" key="4">
    <source>
        <dbReference type="ARBA" id="ARBA00022475"/>
    </source>
</evidence>
<dbReference type="GO" id="GO:0005886">
    <property type="term" value="C:plasma membrane"/>
    <property type="evidence" value="ECO:0007669"/>
    <property type="project" value="UniProtKB-SubCell"/>
</dbReference>
<dbReference type="GO" id="GO:0022857">
    <property type="term" value="F:transmembrane transporter activity"/>
    <property type="evidence" value="ECO:0007669"/>
    <property type="project" value="InterPro"/>
</dbReference>
<feature type="transmembrane region" description="Helical" evidence="8">
    <location>
        <begin position="254"/>
        <end position="279"/>
    </location>
</feature>
<dbReference type="Gene3D" id="1.10.3470.10">
    <property type="entry name" value="ABC transporter involved in vitamin B12 uptake, BtuC"/>
    <property type="match status" value="1"/>
</dbReference>
<gene>
    <name evidence="9" type="ORF">SDC9_37687</name>
</gene>
<dbReference type="AlphaFoldDB" id="A0A644VJX3"/>
<evidence type="ECO:0000256" key="6">
    <source>
        <dbReference type="ARBA" id="ARBA00022989"/>
    </source>
</evidence>
<evidence type="ECO:0000256" key="8">
    <source>
        <dbReference type="SAM" id="Phobius"/>
    </source>
</evidence>
<keyword evidence="5 8" id="KW-0812">Transmembrane</keyword>
<feature type="transmembrane region" description="Helical" evidence="8">
    <location>
        <begin position="209"/>
        <end position="233"/>
    </location>
</feature>
<feature type="transmembrane region" description="Helical" evidence="8">
    <location>
        <begin position="64"/>
        <end position="84"/>
    </location>
</feature>
<feature type="transmembrane region" description="Helical" evidence="8">
    <location>
        <begin position="131"/>
        <end position="153"/>
    </location>
</feature>
<dbReference type="SUPFAM" id="SSF81345">
    <property type="entry name" value="ABC transporter involved in vitamin B12 uptake, BtuC"/>
    <property type="match status" value="1"/>
</dbReference>
<sequence length="348" mass="37455">MARSEKIFLWLGVMLVAAVLLSLHMGRYPLDMGALCRALADAWSGNTLNPDQKQVLFLFFNLRLPRIVTALLVGASLAVSGSVYQAMFQNPLVSPGILGVQHGAAFGGAVGILAFSSMAATQVLAFSSMAATQVLAFIGGALGVGLALFFSMLYPKARFLALLIGGMVSSSFFVALTSLVQYVADPNRQLPEIVFWLMGTLSRTEPRHLAWGAPLMLCALAFICLNGKVVNALSMGDDEAMALGVNSMRMKMQLIAAATLACSLTVVMAGVINWVGLVIPHVMRFICGPDNRLGLLNSALGGALFILLTDSFIRTIWTVELPLGIATSIILLPLFAFSLWYDWKRRYD</sequence>
<dbReference type="PANTHER" id="PTHR30472:SF70">
    <property type="entry name" value="MOLYBDATE IMPORT SYSTEM PERMEASE PROTEIN MOLB"/>
    <property type="match status" value="1"/>
</dbReference>
<keyword evidence="6 8" id="KW-1133">Transmembrane helix</keyword>
<comment type="subcellular location">
    <subcellularLocation>
        <location evidence="1">Cell membrane</location>
        <topology evidence="1">Multi-pass membrane protein</topology>
    </subcellularLocation>
</comment>
<feature type="transmembrane region" description="Helical" evidence="8">
    <location>
        <begin position="321"/>
        <end position="341"/>
    </location>
</feature>
<dbReference type="CDD" id="cd06550">
    <property type="entry name" value="TM_ABC_iron-siderophores_like"/>
    <property type="match status" value="1"/>
</dbReference>
<name>A0A644VJX3_9ZZZZ</name>
<dbReference type="EMBL" id="VSSQ01000334">
    <property type="protein sequence ID" value="MPL91611.1"/>
    <property type="molecule type" value="Genomic_DNA"/>
</dbReference>
<accession>A0A644VJX3</accession>
<proteinExistence type="inferred from homology"/>
<keyword evidence="4" id="KW-1003">Cell membrane</keyword>
<dbReference type="InterPro" id="IPR000522">
    <property type="entry name" value="ABC_transptr_permease_BtuC"/>
</dbReference>
<dbReference type="Pfam" id="PF01032">
    <property type="entry name" value="FecCD"/>
    <property type="match status" value="1"/>
</dbReference>
<evidence type="ECO:0000256" key="5">
    <source>
        <dbReference type="ARBA" id="ARBA00022692"/>
    </source>
</evidence>